<protein>
    <submittedName>
        <fullName evidence="2">Putative MarR family transcription regulator</fullName>
    </submittedName>
</protein>
<keyword evidence="3" id="KW-1185">Reference proteome</keyword>
<proteinExistence type="predicted"/>
<dbReference type="EMBL" id="QBKN01000016">
    <property type="protein sequence ID" value="PTX46445.1"/>
    <property type="molecule type" value="Genomic_DNA"/>
</dbReference>
<dbReference type="InterPro" id="IPR036390">
    <property type="entry name" value="WH_DNA-bd_sf"/>
</dbReference>
<gene>
    <name evidence="2" type="ORF">C8N44_11620</name>
</gene>
<sequence length="174" mass="18768">MAEDGKHDVGPVVSSAHLANSALPEASELEFALTMANHAFQRWMTRCMAAAGAEGMAPLEILILHLVHHRERPKTLADICLVLNIEDTHLVNYALRKLTERGLIDTGRKGKEKTVKITAEGATLCTRYGEVREAILVRGLKATGVDPAEVSRLAALLRAMSGSYDQAARAAASL</sequence>
<dbReference type="SUPFAM" id="SSF46785">
    <property type="entry name" value="Winged helix' DNA-binding domain"/>
    <property type="match status" value="1"/>
</dbReference>
<dbReference type="RefSeq" id="WP_188758747.1">
    <property type="nucleotide sequence ID" value="NZ_BMEZ01000017.1"/>
</dbReference>
<name>A0A2T6ARJ6_9RHOB</name>
<comment type="caution">
    <text evidence="2">The sequence shown here is derived from an EMBL/GenBank/DDBJ whole genome shotgun (WGS) entry which is preliminary data.</text>
</comment>
<evidence type="ECO:0000259" key="1">
    <source>
        <dbReference type="Pfam" id="PF13463"/>
    </source>
</evidence>
<dbReference type="GO" id="GO:0003700">
    <property type="term" value="F:DNA-binding transcription factor activity"/>
    <property type="evidence" value="ECO:0007669"/>
    <property type="project" value="InterPro"/>
</dbReference>
<reference evidence="2 3" key="1">
    <citation type="submission" date="2018-04" db="EMBL/GenBank/DDBJ databases">
        <title>Genomic Encyclopedia of Archaeal and Bacterial Type Strains, Phase II (KMG-II): from individual species to whole genera.</title>
        <authorList>
            <person name="Goeker M."/>
        </authorList>
    </citation>
    <scope>NUCLEOTIDE SEQUENCE [LARGE SCALE GENOMIC DNA]</scope>
    <source>
        <strain evidence="2 3">DSM 29329</strain>
    </source>
</reference>
<dbReference type="InterPro" id="IPR000835">
    <property type="entry name" value="HTH_MarR-typ"/>
</dbReference>
<dbReference type="AlphaFoldDB" id="A0A2T6ARJ6"/>
<dbReference type="Gene3D" id="1.10.10.10">
    <property type="entry name" value="Winged helix-like DNA-binding domain superfamily/Winged helix DNA-binding domain"/>
    <property type="match status" value="1"/>
</dbReference>
<organism evidence="2 3">
    <name type="scientific">Allosediminivita pacifica</name>
    <dbReference type="NCBI Taxonomy" id="1267769"/>
    <lineage>
        <taxon>Bacteria</taxon>
        <taxon>Pseudomonadati</taxon>
        <taxon>Pseudomonadota</taxon>
        <taxon>Alphaproteobacteria</taxon>
        <taxon>Rhodobacterales</taxon>
        <taxon>Paracoccaceae</taxon>
        <taxon>Allosediminivita</taxon>
    </lineage>
</organism>
<dbReference type="InterPro" id="IPR036388">
    <property type="entry name" value="WH-like_DNA-bd_sf"/>
</dbReference>
<evidence type="ECO:0000313" key="2">
    <source>
        <dbReference type="EMBL" id="PTX46445.1"/>
    </source>
</evidence>
<evidence type="ECO:0000313" key="3">
    <source>
        <dbReference type="Proteomes" id="UP000244069"/>
    </source>
</evidence>
<feature type="domain" description="HTH marR-type" evidence="1">
    <location>
        <begin position="58"/>
        <end position="121"/>
    </location>
</feature>
<dbReference type="PIRSF" id="PIRSF036158">
    <property type="entry name" value="UCP036158_MarR"/>
    <property type="match status" value="1"/>
</dbReference>
<accession>A0A2T6ARJ6</accession>
<dbReference type="Pfam" id="PF13463">
    <property type="entry name" value="HTH_27"/>
    <property type="match status" value="1"/>
</dbReference>
<dbReference type="Proteomes" id="UP000244069">
    <property type="component" value="Unassembled WGS sequence"/>
</dbReference>
<dbReference type="InterPro" id="IPR014601">
    <property type="entry name" value="Trans_reg_MarR_HTH"/>
</dbReference>